<dbReference type="AlphaFoldDB" id="A0A5D0MJA3"/>
<dbReference type="Pfam" id="PF13180">
    <property type="entry name" value="PDZ_2"/>
    <property type="match status" value="1"/>
</dbReference>
<dbReference type="Gene3D" id="2.40.10.120">
    <property type="match status" value="1"/>
</dbReference>
<dbReference type="InterPro" id="IPR051201">
    <property type="entry name" value="Chloro_Bact_Ser_Proteases"/>
</dbReference>
<reference evidence="4" key="1">
    <citation type="submission" date="2019-08" db="EMBL/GenBank/DDBJ databases">
        <title>Genomic characterization of a novel candidate phylum (ARYD3) from a high temperature, high salinity tertiary oil reservoir in north central Oklahoma, USA.</title>
        <authorList>
            <person name="Youssef N.H."/>
            <person name="Yadav A."/>
            <person name="Elshahed M.S."/>
        </authorList>
    </citation>
    <scope>NUCLEOTIDE SEQUENCE [LARGE SCALE GENOMIC DNA]</scope>
    <source>
        <strain evidence="4">ARYD3</strain>
    </source>
</reference>
<dbReference type="GO" id="GO:0006508">
    <property type="term" value="P:proteolysis"/>
    <property type="evidence" value="ECO:0007669"/>
    <property type="project" value="UniProtKB-KW"/>
</dbReference>
<dbReference type="EMBL" id="VSIX01000032">
    <property type="protein sequence ID" value="TYB31693.1"/>
    <property type="molecule type" value="Genomic_DNA"/>
</dbReference>
<dbReference type="PANTHER" id="PTHR43343">
    <property type="entry name" value="PEPTIDASE S12"/>
    <property type="match status" value="1"/>
</dbReference>
<evidence type="ECO:0000256" key="2">
    <source>
        <dbReference type="ARBA" id="ARBA00022801"/>
    </source>
</evidence>
<sequence>MIKKINFKNFFLAALIIITGILAGILFKTYNSRVPFFSENTENSLDENIQITEERSGAIANAVNKVSSAVVSIKTYCNKSNPNLNLYRKFFERFFGVEPFEKNRERISLGSGAIISDKGYILTAQHVVENADKIEVNLPDGRKFDGKVLGMDILNDLAIIKINGDNLPVIKMGNSDNLQSGEWVIAFGNPFGLMVQDPQPTVTVGVISAKMRTITVEDTNRCFNKIYGVIQTDASINPGNSGGPLVDAGGNLVGINNSIFSTSGGSQGIGFAIPINSAKKSIEDIIKYGEVKRAWLNLKIQDIPYSVKEKYNLKNHHGVIVTEIGENSNAAAAGLEKGDIITEFNSLFVKNRKWWQGYLVRLSPAKKVNLKVWDGKEEKIVSFYPKEYNLDNYLESLGIVKIKNLTYQETLDYNLRNEKGLIIKKIRNNSLVSNKKIKENDVIRMVENCKIHTKKDLNEILLKHLYENHIRMVIERNGYLYKIEMDLL</sequence>
<accession>A0A5D0MJA3</accession>
<evidence type="ECO:0000313" key="4">
    <source>
        <dbReference type="EMBL" id="TYB31693.1"/>
    </source>
</evidence>
<dbReference type="SUPFAM" id="SSF50156">
    <property type="entry name" value="PDZ domain-like"/>
    <property type="match status" value="2"/>
</dbReference>
<organism evidence="4 5">
    <name type="scientific">Candidatus Mcinerneyibacterium aminivorans</name>
    <dbReference type="NCBI Taxonomy" id="2703815"/>
    <lineage>
        <taxon>Bacteria</taxon>
        <taxon>Candidatus Macinerneyibacteriota</taxon>
        <taxon>Candidatus Mcinerneyibacteria</taxon>
        <taxon>Candidatus Mcinerneyibacteriales</taxon>
        <taxon>Candidatus Mcinerneyibacteriaceae</taxon>
        <taxon>Candidatus Mcinerneyibacterium</taxon>
    </lineage>
</organism>
<proteinExistence type="predicted"/>
<dbReference type="InterPro" id="IPR036034">
    <property type="entry name" value="PDZ_sf"/>
</dbReference>
<dbReference type="SMART" id="SM00228">
    <property type="entry name" value="PDZ"/>
    <property type="match status" value="2"/>
</dbReference>
<evidence type="ECO:0000256" key="1">
    <source>
        <dbReference type="ARBA" id="ARBA00022670"/>
    </source>
</evidence>
<dbReference type="PRINTS" id="PR00834">
    <property type="entry name" value="PROTEASES2C"/>
</dbReference>
<protein>
    <submittedName>
        <fullName evidence="4">PDZ domain-containing protein</fullName>
    </submittedName>
</protein>
<dbReference type="InterPro" id="IPR009003">
    <property type="entry name" value="Peptidase_S1_PA"/>
</dbReference>
<evidence type="ECO:0000259" key="3">
    <source>
        <dbReference type="SMART" id="SM00228"/>
    </source>
</evidence>
<keyword evidence="1" id="KW-0645">Protease</keyword>
<feature type="domain" description="PDZ" evidence="3">
    <location>
        <begin position="395"/>
        <end position="478"/>
    </location>
</feature>
<feature type="domain" description="PDZ" evidence="3">
    <location>
        <begin position="294"/>
        <end position="376"/>
    </location>
</feature>
<dbReference type="Pfam" id="PF13365">
    <property type="entry name" value="Trypsin_2"/>
    <property type="match status" value="1"/>
</dbReference>
<dbReference type="InterPro" id="IPR001940">
    <property type="entry name" value="Peptidase_S1C"/>
</dbReference>
<dbReference type="PANTHER" id="PTHR43343:SF3">
    <property type="entry name" value="PROTEASE DO-LIKE 8, CHLOROPLASTIC"/>
    <property type="match status" value="1"/>
</dbReference>
<keyword evidence="2" id="KW-0378">Hydrolase</keyword>
<comment type="caution">
    <text evidence="4">The sequence shown here is derived from an EMBL/GenBank/DDBJ whole genome shotgun (WGS) entry which is preliminary data.</text>
</comment>
<keyword evidence="5" id="KW-1185">Reference proteome</keyword>
<dbReference type="Proteomes" id="UP000324143">
    <property type="component" value="Unassembled WGS sequence"/>
</dbReference>
<dbReference type="GO" id="GO:0004252">
    <property type="term" value="F:serine-type endopeptidase activity"/>
    <property type="evidence" value="ECO:0007669"/>
    <property type="project" value="InterPro"/>
</dbReference>
<dbReference type="InterPro" id="IPR001478">
    <property type="entry name" value="PDZ"/>
</dbReference>
<dbReference type="Gene3D" id="2.30.42.10">
    <property type="match status" value="2"/>
</dbReference>
<name>A0A5D0MJA3_9BACT</name>
<gene>
    <name evidence="4" type="ORF">FXF47_03595</name>
</gene>
<dbReference type="SUPFAM" id="SSF50494">
    <property type="entry name" value="Trypsin-like serine proteases"/>
    <property type="match status" value="1"/>
</dbReference>
<evidence type="ECO:0000313" key="5">
    <source>
        <dbReference type="Proteomes" id="UP000324143"/>
    </source>
</evidence>